<evidence type="ECO:0000256" key="1">
    <source>
        <dbReference type="SAM" id="MobiDB-lite"/>
    </source>
</evidence>
<sequence length="98" mass="11090">MEVIIDGVTNLTIIDSHRKNRIAVSNTKDPCSSMEILPSVESGINMFRTNPGIMFSIFARRDLEQWKFNQIRGCTAQHSMPKEYGRDSSSIHTAPLHL</sequence>
<evidence type="ECO:0000313" key="2">
    <source>
        <dbReference type="EMBL" id="RZC81472.1"/>
    </source>
</evidence>
<gene>
    <name evidence="2" type="ORF">C5167_044043</name>
</gene>
<name>A0A4Y7L9W2_PAPSO</name>
<evidence type="ECO:0000313" key="3">
    <source>
        <dbReference type="Proteomes" id="UP000316621"/>
    </source>
</evidence>
<feature type="region of interest" description="Disordered" evidence="1">
    <location>
        <begin position="79"/>
        <end position="98"/>
    </location>
</feature>
<dbReference type="Proteomes" id="UP000316621">
    <property type="component" value="Chromosome 10"/>
</dbReference>
<organism evidence="2 3">
    <name type="scientific">Papaver somniferum</name>
    <name type="common">Opium poppy</name>
    <dbReference type="NCBI Taxonomy" id="3469"/>
    <lineage>
        <taxon>Eukaryota</taxon>
        <taxon>Viridiplantae</taxon>
        <taxon>Streptophyta</taxon>
        <taxon>Embryophyta</taxon>
        <taxon>Tracheophyta</taxon>
        <taxon>Spermatophyta</taxon>
        <taxon>Magnoliopsida</taxon>
        <taxon>Ranunculales</taxon>
        <taxon>Papaveraceae</taxon>
        <taxon>Papaveroideae</taxon>
        <taxon>Papaver</taxon>
    </lineage>
</organism>
<protein>
    <submittedName>
        <fullName evidence="2">Uncharacterized protein</fullName>
    </submittedName>
</protein>
<dbReference type="EMBL" id="CM010724">
    <property type="protein sequence ID" value="RZC81472.1"/>
    <property type="molecule type" value="Genomic_DNA"/>
</dbReference>
<dbReference type="AlphaFoldDB" id="A0A4Y7L9W2"/>
<proteinExistence type="predicted"/>
<keyword evidence="3" id="KW-1185">Reference proteome</keyword>
<reference evidence="2 3" key="1">
    <citation type="journal article" date="2018" name="Science">
        <title>The opium poppy genome and morphinan production.</title>
        <authorList>
            <person name="Guo L."/>
            <person name="Winzer T."/>
            <person name="Yang X."/>
            <person name="Li Y."/>
            <person name="Ning Z."/>
            <person name="He Z."/>
            <person name="Teodor R."/>
            <person name="Lu Y."/>
            <person name="Bowser T.A."/>
            <person name="Graham I.A."/>
            <person name="Ye K."/>
        </authorList>
    </citation>
    <scope>NUCLEOTIDE SEQUENCE [LARGE SCALE GENOMIC DNA]</scope>
    <source>
        <strain evidence="3">cv. HN1</strain>
        <tissue evidence="2">Leaves</tissue>
    </source>
</reference>
<dbReference type="Gramene" id="RZC81472">
    <property type="protein sequence ID" value="RZC81472"/>
    <property type="gene ID" value="C5167_044043"/>
</dbReference>
<accession>A0A4Y7L9W2</accession>